<organism evidence="5 6">
    <name type="scientific">Marinimicrobium koreense</name>
    <dbReference type="NCBI Taxonomy" id="306545"/>
    <lineage>
        <taxon>Bacteria</taxon>
        <taxon>Pseudomonadati</taxon>
        <taxon>Pseudomonadota</taxon>
        <taxon>Gammaproteobacteria</taxon>
        <taxon>Cellvibrionales</taxon>
        <taxon>Cellvibrionaceae</taxon>
        <taxon>Marinimicrobium</taxon>
    </lineage>
</organism>
<dbReference type="InterPro" id="IPR008928">
    <property type="entry name" value="6-hairpin_glycosidase_sf"/>
</dbReference>
<sequence>MALYEPAVKSPLSELSHEFRSELLSIADWWLAYAQDQERGGFYGEVGVDNVPVPDADKGVVLNTRILWFFSELASEVDDPRYREAAERGYRYLLAHFLDEAHGGFFWTLDADGAPKDTKKQVYAQAFAIYALVAYYQLTGEPQALQQAQQTFDLLERHTVDPAKGGYLEAFNRQWGALDDVRLSDKDLNFPKTMNTHLHVVEAYTTLYQVDARASVADALHYAIDCFDRHIINKDNFHLRMFMDHDWQDHSPGYTYGHDIECSWLLAKATESLADAAVSERLKPSVLGTAYVCLREAMGEHGEMYDGFEFATQAFNHERVWWVQAEAMVGYYKAYTLSGNEDFLATTERLWSFIKRYHRAENGEWLWLSTLDDQNHAPSYKLGPWKGPYHNGRAMLEMLRLLQ</sequence>
<dbReference type="HAMAP" id="MF_00929">
    <property type="entry name" value="Cellobiose_2_epim"/>
    <property type="match status" value="1"/>
</dbReference>
<keyword evidence="3 4" id="KW-0413">Isomerase</keyword>
<accession>A0A3N1NTZ6</accession>
<evidence type="ECO:0000256" key="3">
    <source>
        <dbReference type="ARBA" id="ARBA00023235"/>
    </source>
</evidence>
<evidence type="ECO:0000256" key="2">
    <source>
        <dbReference type="ARBA" id="ARBA00008558"/>
    </source>
</evidence>
<comment type="catalytic activity">
    <reaction evidence="1 4">
        <text>D-cellobiose = beta-D-glucosyl-(1-&gt;4)-D-mannopyranose</text>
        <dbReference type="Rhea" id="RHEA:23384"/>
        <dbReference type="ChEBI" id="CHEBI:17057"/>
        <dbReference type="ChEBI" id="CHEBI:47931"/>
        <dbReference type="EC" id="5.1.3.11"/>
    </reaction>
</comment>
<dbReference type="OrthoDB" id="5141876at2"/>
<dbReference type="Proteomes" id="UP000273643">
    <property type="component" value="Unassembled WGS sequence"/>
</dbReference>
<evidence type="ECO:0000256" key="4">
    <source>
        <dbReference type="HAMAP-Rule" id="MF_00929"/>
    </source>
</evidence>
<dbReference type="InterPro" id="IPR010819">
    <property type="entry name" value="AGE/CE"/>
</dbReference>
<name>A0A3N1NTZ6_9GAMM</name>
<reference evidence="5 6" key="1">
    <citation type="submission" date="2018-11" db="EMBL/GenBank/DDBJ databases">
        <title>Genomic Encyclopedia of Type Strains, Phase IV (KMG-IV): sequencing the most valuable type-strain genomes for metagenomic binning, comparative biology and taxonomic classification.</title>
        <authorList>
            <person name="Goeker M."/>
        </authorList>
    </citation>
    <scope>NUCLEOTIDE SEQUENCE [LARGE SCALE GENOMIC DNA]</scope>
    <source>
        <strain evidence="5 6">DSM 16974</strain>
    </source>
</reference>
<dbReference type="RefSeq" id="WP_123639237.1">
    <property type="nucleotide sequence ID" value="NZ_RJUK01000002.1"/>
</dbReference>
<comment type="similarity">
    <text evidence="2">Belongs to the N-acylglucosamine 2-epimerase family.</text>
</comment>
<evidence type="ECO:0000256" key="1">
    <source>
        <dbReference type="ARBA" id="ARBA00001470"/>
    </source>
</evidence>
<evidence type="ECO:0000313" key="5">
    <source>
        <dbReference type="EMBL" id="ROQ18648.1"/>
    </source>
</evidence>
<dbReference type="Gene3D" id="1.50.10.10">
    <property type="match status" value="1"/>
</dbReference>
<gene>
    <name evidence="5" type="ORF">EDC38_2876</name>
</gene>
<dbReference type="GO" id="GO:0005975">
    <property type="term" value="P:carbohydrate metabolic process"/>
    <property type="evidence" value="ECO:0007669"/>
    <property type="project" value="InterPro"/>
</dbReference>
<evidence type="ECO:0000313" key="6">
    <source>
        <dbReference type="Proteomes" id="UP000273643"/>
    </source>
</evidence>
<dbReference type="Pfam" id="PF07221">
    <property type="entry name" value="GlcNAc_2-epim"/>
    <property type="match status" value="1"/>
</dbReference>
<protein>
    <recommendedName>
        <fullName evidence="4">Cellobiose 2-epimerase</fullName>
        <shortName evidence="4">CE</shortName>
        <ecNumber evidence="4">5.1.3.11</ecNumber>
    </recommendedName>
</protein>
<dbReference type="GO" id="GO:0047736">
    <property type="term" value="F:cellobiose epimerase activity"/>
    <property type="evidence" value="ECO:0007669"/>
    <property type="project" value="UniProtKB-UniRule"/>
</dbReference>
<dbReference type="InterPro" id="IPR012341">
    <property type="entry name" value="6hp_glycosidase-like_sf"/>
</dbReference>
<comment type="similarity">
    <text evidence="4">Belongs to the cellobiose 2-epimerase family.</text>
</comment>
<dbReference type="SUPFAM" id="SSF48208">
    <property type="entry name" value="Six-hairpin glycosidases"/>
    <property type="match status" value="1"/>
</dbReference>
<dbReference type="AlphaFoldDB" id="A0A3N1NTZ6"/>
<dbReference type="EC" id="5.1.3.11" evidence="4"/>
<dbReference type="InterPro" id="IPR028584">
    <property type="entry name" value="Cellobiose_2_epim"/>
</dbReference>
<comment type="caution">
    <text evidence="5">The sequence shown here is derived from an EMBL/GenBank/DDBJ whole genome shotgun (WGS) entry which is preliminary data.</text>
</comment>
<comment type="function">
    <text evidence="4">Catalyzes the reversible epimerization of cellobiose to 4-O-beta-D-glucopyranosyl-D-mannose (Glc-Man).</text>
</comment>
<proteinExistence type="inferred from homology"/>
<keyword evidence="6" id="KW-1185">Reference proteome</keyword>
<dbReference type="EMBL" id="RJUK01000002">
    <property type="protein sequence ID" value="ROQ18648.1"/>
    <property type="molecule type" value="Genomic_DNA"/>
</dbReference>
<dbReference type="PANTHER" id="PTHR15108">
    <property type="entry name" value="N-ACYLGLUCOSAMINE-2-EPIMERASE"/>
    <property type="match status" value="1"/>
</dbReference>